<dbReference type="EMBL" id="CP094970">
    <property type="protein sequence ID" value="UYM04775.1"/>
    <property type="molecule type" value="Genomic_DNA"/>
</dbReference>
<name>A0AA46TGL6_9ACTN</name>
<protein>
    <submittedName>
        <fullName evidence="5">Pyrimidine reductase family protein</fullName>
    </submittedName>
</protein>
<organism evidence="5 6">
    <name type="scientific">Solicola gregarius</name>
    <dbReference type="NCBI Taxonomy" id="2908642"/>
    <lineage>
        <taxon>Bacteria</taxon>
        <taxon>Bacillati</taxon>
        <taxon>Actinomycetota</taxon>
        <taxon>Actinomycetes</taxon>
        <taxon>Propionibacteriales</taxon>
        <taxon>Nocardioidaceae</taxon>
        <taxon>Solicola</taxon>
    </lineage>
</organism>
<evidence type="ECO:0000313" key="6">
    <source>
        <dbReference type="Proteomes" id="UP001164390"/>
    </source>
</evidence>
<accession>A0AA46TGL6</accession>
<dbReference type="Gene3D" id="3.40.430.10">
    <property type="entry name" value="Dihydrofolate Reductase, subunit A"/>
    <property type="match status" value="1"/>
</dbReference>
<evidence type="ECO:0000259" key="4">
    <source>
        <dbReference type="Pfam" id="PF01872"/>
    </source>
</evidence>
<evidence type="ECO:0000256" key="2">
    <source>
        <dbReference type="ARBA" id="ARBA00022857"/>
    </source>
</evidence>
<comment type="pathway">
    <text evidence="1">Cofactor biosynthesis; riboflavin biosynthesis.</text>
</comment>
<reference evidence="5" key="1">
    <citation type="submission" date="2022-01" db="EMBL/GenBank/DDBJ databases">
        <title>Nocardioidaceae gen. sp. A5X3R13.</title>
        <authorList>
            <person name="Lopez Marin M.A."/>
            <person name="Uhlik O."/>
        </authorList>
    </citation>
    <scope>NUCLEOTIDE SEQUENCE</scope>
    <source>
        <strain evidence="5">A5X3R13</strain>
    </source>
</reference>
<feature type="domain" description="Bacterial bifunctional deaminase-reductase C-terminal" evidence="4">
    <location>
        <begin position="25"/>
        <end position="226"/>
    </location>
</feature>
<dbReference type="Pfam" id="PF01872">
    <property type="entry name" value="RibD_C"/>
    <property type="match status" value="1"/>
</dbReference>
<dbReference type="KEGG" id="sgrg:L0C25_19895"/>
<keyword evidence="2" id="KW-0521">NADP</keyword>
<dbReference type="InterPro" id="IPR024072">
    <property type="entry name" value="DHFR-like_dom_sf"/>
</dbReference>
<dbReference type="SUPFAM" id="SSF53597">
    <property type="entry name" value="Dihydrofolate reductase-like"/>
    <property type="match status" value="1"/>
</dbReference>
<proteinExistence type="predicted"/>
<dbReference type="RefSeq" id="WP_271633533.1">
    <property type="nucleotide sequence ID" value="NZ_CP094970.1"/>
</dbReference>
<dbReference type="InterPro" id="IPR002734">
    <property type="entry name" value="RibDG_C"/>
</dbReference>
<dbReference type="Proteomes" id="UP001164390">
    <property type="component" value="Chromosome"/>
</dbReference>
<dbReference type="AlphaFoldDB" id="A0AA46TGL6"/>
<keyword evidence="3" id="KW-0560">Oxidoreductase</keyword>
<dbReference type="GO" id="GO:0009231">
    <property type="term" value="P:riboflavin biosynthetic process"/>
    <property type="evidence" value="ECO:0007669"/>
    <property type="project" value="InterPro"/>
</dbReference>
<sequence>MSFISPVPDRDGLIEAYAYPDGRTWVRANFVSTVDGAATSASGLSAGISPEIDRRVFAILRSLADVILVGAGTTRHEGYEPVRPDEVDGALRESLGLAPRPPIAVVSASLDLPEALVRKDSTAAPTIVITSAAAPADRLAHVREHCDVVVVGEQTVDLAAIRPALSERGLNRVLCEGGPSLFGALVEADVVDELCLTIAPRLAADGAPRIAIGSVAVDRRLRLEHLLYEDDVLLARYVRDRSTT</sequence>
<evidence type="ECO:0000256" key="1">
    <source>
        <dbReference type="ARBA" id="ARBA00005104"/>
    </source>
</evidence>
<evidence type="ECO:0000313" key="5">
    <source>
        <dbReference type="EMBL" id="UYM04775.1"/>
    </source>
</evidence>
<dbReference type="PANTHER" id="PTHR38011">
    <property type="entry name" value="DIHYDROFOLATE REDUCTASE FAMILY PROTEIN (AFU_ORTHOLOGUE AFUA_8G06820)"/>
    <property type="match status" value="1"/>
</dbReference>
<dbReference type="GO" id="GO:0008703">
    <property type="term" value="F:5-amino-6-(5-phosphoribosylamino)uracil reductase activity"/>
    <property type="evidence" value="ECO:0007669"/>
    <property type="project" value="InterPro"/>
</dbReference>
<dbReference type="InterPro" id="IPR050765">
    <property type="entry name" value="Riboflavin_Biosynth_HTPR"/>
</dbReference>
<evidence type="ECO:0000256" key="3">
    <source>
        <dbReference type="ARBA" id="ARBA00023002"/>
    </source>
</evidence>
<dbReference type="PANTHER" id="PTHR38011:SF7">
    <property type="entry name" value="2,5-DIAMINO-6-RIBOSYLAMINO-4(3H)-PYRIMIDINONE 5'-PHOSPHATE REDUCTASE"/>
    <property type="match status" value="1"/>
</dbReference>
<gene>
    <name evidence="5" type="ORF">L0C25_19895</name>
</gene>
<keyword evidence="6" id="KW-1185">Reference proteome</keyword>